<dbReference type="AlphaFoldDB" id="A0A2H3BN37"/>
<dbReference type="EMBL" id="KZ293424">
    <property type="protein sequence ID" value="PBK71080.1"/>
    <property type="molecule type" value="Genomic_DNA"/>
</dbReference>
<reference evidence="2" key="1">
    <citation type="journal article" date="2017" name="Nat. Ecol. Evol.">
        <title>Genome expansion and lineage-specific genetic innovations in the forest pathogenic fungi Armillaria.</title>
        <authorList>
            <person name="Sipos G."/>
            <person name="Prasanna A.N."/>
            <person name="Walter M.C."/>
            <person name="O'Connor E."/>
            <person name="Balint B."/>
            <person name="Krizsan K."/>
            <person name="Kiss B."/>
            <person name="Hess J."/>
            <person name="Varga T."/>
            <person name="Slot J."/>
            <person name="Riley R."/>
            <person name="Boka B."/>
            <person name="Rigling D."/>
            <person name="Barry K."/>
            <person name="Lee J."/>
            <person name="Mihaltcheva S."/>
            <person name="LaButti K."/>
            <person name="Lipzen A."/>
            <person name="Waldron R."/>
            <person name="Moloney N.M."/>
            <person name="Sperisen C."/>
            <person name="Kredics L."/>
            <person name="Vagvoelgyi C."/>
            <person name="Patrignani A."/>
            <person name="Fitzpatrick D."/>
            <person name="Nagy I."/>
            <person name="Doyle S."/>
            <person name="Anderson J.B."/>
            <person name="Grigoriev I.V."/>
            <person name="Gueldener U."/>
            <person name="Muensterkoetter M."/>
            <person name="Nagy L.G."/>
        </authorList>
    </citation>
    <scope>NUCLEOTIDE SEQUENCE [LARGE SCALE GENOMIC DNA]</scope>
    <source>
        <strain evidence="2">28-4</strain>
    </source>
</reference>
<accession>A0A2H3BN37</accession>
<proteinExistence type="predicted"/>
<name>A0A2H3BN37_9AGAR</name>
<evidence type="ECO:0000313" key="2">
    <source>
        <dbReference type="Proteomes" id="UP000218334"/>
    </source>
</evidence>
<dbReference type="STRING" id="1076256.A0A2H3BN37"/>
<organism evidence="1 2">
    <name type="scientific">Armillaria solidipes</name>
    <dbReference type="NCBI Taxonomy" id="1076256"/>
    <lineage>
        <taxon>Eukaryota</taxon>
        <taxon>Fungi</taxon>
        <taxon>Dikarya</taxon>
        <taxon>Basidiomycota</taxon>
        <taxon>Agaricomycotina</taxon>
        <taxon>Agaricomycetes</taxon>
        <taxon>Agaricomycetidae</taxon>
        <taxon>Agaricales</taxon>
        <taxon>Marasmiineae</taxon>
        <taxon>Physalacriaceae</taxon>
        <taxon>Armillaria</taxon>
    </lineage>
</organism>
<sequence length="178" mass="19791">MTDVDVCGIERMFPKQSTAKLSLRHLTLKEGSITAAPPNIFHHLRGLQSLQISNFEHTSSGFWIELTRQKICIPCITLKSYSMPSAVIDYLVSNQGISELSFELEEETDRGDVSKRMLSEVVPRHSRTEVLHLSSSWGSHWAIGHFPGYVAGVSQCSKLRGGLAERGDATYTGVSKQR</sequence>
<dbReference type="Proteomes" id="UP000218334">
    <property type="component" value="Unassembled WGS sequence"/>
</dbReference>
<keyword evidence="2" id="KW-1185">Reference proteome</keyword>
<evidence type="ECO:0000313" key="1">
    <source>
        <dbReference type="EMBL" id="PBK71080.1"/>
    </source>
</evidence>
<gene>
    <name evidence="1" type="ORF">ARMSODRAFT_1017025</name>
</gene>
<protein>
    <submittedName>
        <fullName evidence="1">Uncharacterized protein</fullName>
    </submittedName>
</protein>